<accession>A0ABX7M291</accession>
<reference evidence="10 11" key="1">
    <citation type="submission" date="2021-02" db="EMBL/GenBank/DDBJ databases">
        <title>Niveibacterium changnyeongensis HC41.</title>
        <authorList>
            <person name="Kang M."/>
        </authorList>
    </citation>
    <scope>NUCLEOTIDE SEQUENCE [LARGE SCALE GENOMIC DNA]</scope>
    <source>
        <strain evidence="10 11">HC41</strain>
    </source>
</reference>
<evidence type="ECO:0000313" key="10">
    <source>
        <dbReference type="EMBL" id="QSI75890.1"/>
    </source>
</evidence>
<feature type="domain" description="Ancillary SecYEG translocon subunit/Cell division coordinator CpoB TPR" evidence="9">
    <location>
        <begin position="16"/>
        <end position="212"/>
    </location>
</feature>
<gene>
    <name evidence="10" type="ORF">JY500_15585</name>
</gene>
<evidence type="ECO:0000256" key="4">
    <source>
        <dbReference type="ARBA" id="ARBA00022692"/>
    </source>
</evidence>
<evidence type="ECO:0000256" key="5">
    <source>
        <dbReference type="ARBA" id="ARBA00022989"/>
    </source>
</evidence>
<keyword evidence="4 8" id="KW-0812">Transmembrane</keyword>
<evidence type="ECO:0000256" key="6">
    <source>
        <dbReference type="ARBA" id="ARBA00023136"/>
    </source>
</evidence>
<evidence type="ECO:0000256" key="2">
    <source>
        <dbReference type="ARBA" id="ARBA00004236"/>
    </source>
</evidence>
<evidence type="ECO:0000256" key="7">
    <source>
        <dbReference type="ARBA" id="ARBA00023186"/>
    </source>
</evidence>
<proteinExistence type="predicted"/>
<comment type="subcellular location">
    <subcellularLocation>
        <location evidence="2">Cell membrane</location>
    </subcellularLocation>
    <subcellularLocation>
        <location evidence="1">Membrane</location>
        <topology evidence="1">Single-pass membrane protein</topology>
    </subcellularLocation>
</comment>
<dbReference type="PIRSF" id="PIRSF006170">
    <property type="entry name" value="YfgM"/>
    <property type="match status" value="1"/>
</dbReference>
<dbReference type="Pfam" id="PF09976">
    <property type="entry name" value="TPR_21"/>
    <property type="match status" value="1"/>
</dbReference>
<evidence type="ECO:0000256" key="1">
    <source>
        <dbReference type="ARBA" id="ARBA00004167"/>
    </source>
</evidence>
<name>A0ABX7M291_9RHOO</name>
<keyword evidence="5 8" id="KW-1133">Transmembrane helix</keyword>
<organism evidence="10 11">
    <name type="scientific">Niveibacterium microcysteis</name>
    <dbReference type="NCBI Taxonomy" id="2811415"/>
    <lineage>
        <taxon>Bacteria</taxon>
        <taxon>Pseudomonadati</taxon>
        <taxon>Pseudomonadota</taxon>
        <taxon>Betaproteobacteria</taxon>
        <taxon>Rhodocyclales</taxon>
        <taxon>Rhodocyclaceae</taxon>
        <taxon>Niveibacterium</taxon>
    </lineage>
</organism>
<dbReference type="InterPro" id="IPR018704">
    <property type="entry name" value="SecYEG/CpoB_TPR"/>
</dbReference>
<evidence type="ECO:0000256" key="3">
    <source>
        <dbReference type="ARBA" id="ARBA00022475"/>
    </source>
</evidence>
<evidence type="ECO:0000259" key="9">
    <source>
        <dbReference type="Pfam" id="PF09976"/>
    </source>
</evidence>
<evidence type="ECO:0000313" key="11">
    <source>
        <dbReference type="Proteomes" id="UP000663570"/>
    </source>
</evidence>
<protein>
    <submittedName>
        <fullName evidence="10">Tetratricopeptide repeat protein</fullName>
    </submittedName>
</protein>
<keyword evidence="6 8" id="KW-0472">Membrane</keyword>
<dbReference type="RefSeq" id="WP_206253732.1">
    <property type="nucleotide sequence ID" value="NZ_CP071060.1"/>
</dbReference>
<dbReference type="PANTHER" id="PTHR38035">
    <property type="entry name" value="UPF0070 PROTEIN YFGM"/>
    <property type="match status" value="1"/>
</dbReference>
<keyword evidence="11" id="KW-1185">Reference proteome</keyword>
<dbReference type="InterPro" id="IPR026039">
    <property type="entry name" value="YfgM"/>
</dbReference>
<dbReference type="EMBL" id="CP071060">
    <property type="protein sequence ID" value="QSI75890.1"/>
    <property type="molecule type" value="Genomic_DNA"/>
</dbReference>
<keyword evidence="3" id="KW-1003">Cell membrane</keyword>
<dbReference type="PANTHER" id="PTHR38035:SF1">
    <property type="entry name" value="ANCILLARY SECYEG TRANSLOCON SUBUNIT"/>
    <property type="match status" value="1"/>
</dbReference>
<keyword evidence="7" id="KW-0143">Chaperone</keyword>
<feature type="transmembrane region" description="Helical" evidence="8">
    <location>
        <begin position="22"/>
        <end position="40"/>
    </location>
</feature>
<dbReference type="Proteomes" id="UP000663570">
    <property type="component" value="Chromosome"/>
</dbReference>
<evidence type="ECO:0000256" key="8">
    <source>
        <dbReference type="SAM" id="Phobius"/>
    </source>
</evidence>
<sequence length="215" mass="23044">MAAFDLEEQEQIATLKAWWEKWGNLLTIGAVVLAVAVVGWRGWEYYRNKQSGEASVIYASLMQAVEAKDAQKIREASGIIAERFGSTAYADLSALLAAEAQAAAGDRASAKTKLEWAAEKGNDPLTRDLARLRLAAVLLDEKAYDAALKQLAVKPNKAFAVRYADLRGDVLVAQGKPADALTAYKEALDGLGSEQGSQAFKSVLELKVDALGGGK</sequence>